<reference evidence="3 4" key="1">
    <citation type="submission" date="2018-07" db="EMBL/GenBank/DDBJ databases">
        <title>A high quality draft genome assembly of the barn swallow (H. rustica rustica).</title>
        <authorList>
            <person name="Formenti G."/>
            <person name="Chiara M."/>
            <person name="Poveda L."/>
            <person name="Francoijs K.-J."/>
            <person name="Bonisoli-Alquati A."/>
            <person name="Canova L."/>
            <person name="Gianfranceschi L."/>
            <person name="Horner D.S."/>
            <person name="Saino N."/>
        </authorList>
    </citation>
    <scope>NUCLEOTIDE SEQUENCE [LARGE SCALE GENOMIC DNA]</scope>
    <source>
        <strain evidence="3">Chelidonia</strain>
        <tissue evidence="3">Blood</tissue>
    </source>
</reference>
<keyword evidence="2" id="KW-0732">Signal</keyword>
<dbReference type="Proteomes" id="UP000269221">
    <property type="component" value="Unassembled WGS sequence"/>
</dbReference>
<feature type="region of interest" description="Disordered" evidence="1">
    <location>
        <begin position="102"/>
        <end position="122"/>
    </location>
</feature>
<dbReference type="EMBL" id="QRBI01000212">
    <property type="protein sequence ID" value="RMB93130.1"/>
    <property type="molecule type" value="Genomic_DNA"/>
</dbReference>
<feature type="compositionally biased region" description="Basic residues" evidence="1">
    <location>
        <begin position="113"/>
        <end position="122"/>
    </location>
</feature>
<gene>
    <name evidence="3" type="ORF">DUI87_30452</name>
</gene>
<comment type="caution">
    <text evidence="3">The sequence shown here is derived from an EMBL/GenBank/DDBJ whole genome shotgun (WGS) entry which is preliminary data.</text>
</comment>
<evidence type="ECO:0000313" key="3">
    <source>
        <dbReference type="EMBL" id="RMB93130.1"/>
    </source>
</evidence>
<protein>
    <submittedName>
        <fullName evidence="3">Uncharacterized protein</fullName>
    </submittedName>
</protein>
<organism evidence="3 4">
    <name type="scientific">Hirundo rustica rustica</name>
    <dbReference type="NCBI Taxonomy" id="333673"/>
    <lineage>
        <taxon>Eukaryota</taxon>
        <taxon>Metazoa</taxon>
        <taxon>Chordata</taxon>
        <taxon>Craniata</taxon>
        <taxon>Vertebrata</taxon>
        <taxon>Euteleostomi</taxon>
        <taxon>Archelosauria</taxon>
        <taxon>Archosauria</taxon>
        <taxon>Dinosauria</taxon>
        <taxon>Saurischia</taxon>
        <taxon>Theropoda</taxon>
        <taxon>Coelurosauria</taxon>
        <taxon>Aves</taxon>
        <taxon>Neognathae</taxon>
        <taxon>Neoaves</taxon>
        <taxon>Telluraves</taxon>
        <taxon>Australaves</taxon>
        <taxon>Passeriformes</taxon>
        <taxon>Sylvioidea</taxon>
        <taxon>Hirundinidae</taxon>
        <taxon>Hirundo</taxon>
    </lineage>
</organism>
<proteinExistence type="predicted"/>
<accession>A0A3M0IYT3</accession>
<evidence type="ECO:0000256" key="1">
    <source>
        <dbReference type="SAM" id="MobiDB-lite"/>
    </source>
</evidence>
<keyword evidence="4" id="KW-1185">Reference proteome</keyword>
<sequence length="122" mass="13809">MLPGLGGFVLSFVCLGWSSTSTAGEEMDLDRGTFKLNMLNPCFPPNQDFPFPTLDWMEEEAVRKRKMAQDSQAGKELNMETREDKSPWQILVEEAILSNSTVKESNGEEKLWGSHRRRGLQA</sequence>
<feature type="chain" id="PRO_5018112392" evidence="2">
    <location>
        <begin position="25"/>
        <end position="122"/>
    </location>
</feature>
<evidence type="ECO:0000313" key="4">
    <source>
        <dbReference type="Proteomes" id="UP000269221"/>
    </source>
</evidence>
<feature type="signal peptide" evidence="2">
    <location>
        <begin position="1"/>
        <end position="24"/>
    </location>
</feature>
<name>A0A3M0IYT3_HIRRU</name>
<dbReference type="AlphaFoldDB" id="A0A3M0IYT3"/>
<evidence type="ECO:0000256" key="2">
    <source>
        <dbReference type="SAM" id="SignalP"/>
    </source>
</evidence>